<evidence type="ECO:0000313" key="4">
    <source>
        <dbReference type="EMBL" id="KAK7676288.1"/>
    </source>
</evidence>
<evidence type="ECO:0000256" key="2">
    <source>
        <dbReference type="ARBA" id="ARBA00022801"/>
    </source>
</evidence>
<dbReference type="GO" id="GO:0008233">
    <property type="term" value="F:peptidase activity"/>
    <property type="evidence" value="ECO:0007669"/>
    <property type="project" value="InterPro"/>
</dbReference>
<name>A0AAW0F8N5_9APHY</name>
<accession>A0AAW0F8N5</accession>
<dbReference type="SUPFAM" id="SSF53474">
    <property type="entry name" value="alpha/beta-Hydrolases"/>
    <property type="match status" value="1"/>
</dbReference>
<dbReference type="GO" id="GO:0006508">
    <property type="term" value="P:proteolysis"/>
    <property type="evidence" value="ECO:0007669"/>
    <property type="project" value="InterPro"/>
</dbReference>
<sequence>MATINPTEEGTIDFTYQGETYQTWYKVYGDIKNSSRTPLVVLHGGPGMSHDYLIPMSDLTPLANIPTIFYDQVGNARSTHIKDKPKTFWSAEIFVEELENLLKHFGISESFDLYGHSWGGILATEFEVRKQPAGLRNLVLSNTLAAFSLWKESMKQLVQTFPADIQEALANGMADPERYRPALQKFQGVHACPIEPRPKDYVDSIEWVFGPEGNSAIVASGMLEGWSIIDRLHLVRPSTLLINGSMDISQDFVVQPFFDHISKIKWIALDGVAHCPFWEVREKYMKLVDDFLAL</sequence>
<reference evidence="4 5" key="1">
    <citation type="submission" date="2022-09" db="EMBL/GenBank/DDBJ databases">
        <authorList>
            <person name="Palmer J.M."/>
        </authorList>
    </citation>
    <scope>NUCLEOTIDE SEQUENCE [LARGE SCALE GENOMIC DNA]</scope>
    <source>
        <strain evidence="4 5">DSM 7382</strain>
    </source>
</reference>
<dbReference type="InterPro" id="IPR002410">
    <property type="entry name" value="Peptidase_S33"/>
</dbReference>
<comment type="caution">
    <text evidence="4">The sequence shown here is derived from an EMBL/GenBank/DDBJ whole genome shotgun (WGS) entry which is preliminary data.</text>
</comment>
<feature type="domain" description="AB hydrolase-1" evidence="3">
    <location>
        <begin position="38"/>
        <end position="172"/>
    </location>
</feature>
<dbReference type="InterPro" id="IPR005945">
    <property type="entry name" value="Pro_imino_pep"/>
</dbReference>
<evidence type="ECO:0000313" key="5">
    <source>
        <dbReference type="Proteomes" id="UP001385951"/>
    </source>
</evidence>
<keyword evidence="5" id="KW-1185">Reference proteome</keyword>
<dbReference type="Gene3D" id="3.40.50.1820">
    <property type="entry name" value="alpha/beta hydrolase"/>
    <property type="match status" value="1"/>
</dbReference>
<dbReference type="InterPro" id="IPR050471">
    <property type="entry name" value="AB_hydrolase"/>
</dbReference>
<protein>
    <recommendedName>
        <fullName evidence="3">AB hydrolase-1 domain-containing protein</fullName>
    </recommendedName>
</protein>
<dbReference type="EMBL" id="JASBNA010000124">
    <property type="protein sequence ID" value="KAK7676288.1"/>
    <property type="molecule type" value="Genomic_DNA"/>
</dbReference>
<dbReference type="PANTHER" id="PTHR43433">
    <property type="entry name" value="HYDROLASE, ALPHA/BETA FOLD FAMILY PROTEIN"/>
    <property type="match status" value="1"/>
</dbReference>
<organism evidence="4 5">
    <name type="scientific">Cerrena zonata</name>
    <dbReference type="NCBI Taxonomy" id="2478898"/>
    <lineage>
        <taxon>Eukaryota</taxon>
        <taxon>Fungi</taxon>
        <taxon>Dikarya</taxon>
        <taxon>Basidiomycota</taxon>
        <taxon>Agaricomycotina</taxon>
        <taxon>Agaricomycetes</taxon>
        <taxon>Polyporales</taxon>
        <taxon>Cerrenaceae</taxon>
        <taxon>Cerrena</taxon>
    </lineage>
</organism>
<dbReference type="PRINTS" id="PR00793">
    <property type="entry name" value="PROAMNOPTASE"/>
</dbReference>
<dbReference type="Pfam" id="PF00561">
    <property type="entry name" value="Abhydrolase_1"/>
    <property type="match status" value="1"/>
</dbReference>
<keyword evidence="2" id="KW-0378">Hydrolase</keyword>
<comment type="similarity">
    <text evidence="1">Belongs to the peptidase S33 family.</text>
</comment>
<proteinExistence type="inferred from homology"/>
<dbReference type="Proteomes" id="UP001385951">
    <property type="component" value="Unassembled WGS sequence"/>
</dbReference>
<evidence type="ECO:0000256" key="1">
    <source>
        <dbReference type="ARBA" id="ARBA00010088"/>
    </source>
</evidence>
<evidence type="ECO:0000259" key="3">
    <source>
        <dbReference type="Pfam" id="PF00561"/>
    </source>
</evidence>
<dbReference type="AlphaFoldDB" id="A0AAW0F8N5"/>
<dbReference type="PANTHER" id="PTHR43433:SF5">
    <property type="entry name" value="AB HYDROLASE-1 DOMAIN-CONTAINING PROTEIN"/>
    <property type="match status" value="1"/>
</dbReference>
<dbReference type="PIRSF" id="PIRSF005539">
    <property type="entry name" value="Pept_S33_TRI_F1"/>
    <property type="match status" value="1"/>
</dbReference>
<gene>
    <name evidence="4" type="ORF">QCA50_020742</name>
</gene>
<dbReference type="InterPro" id="IPR000073">
    <property type="entry name" value="AB_hydrolase_1"/>
</dbReference>
<dbReference type="InterPro" id="IPR029058">
    <property type="entry name" value="AB_hydrolase_fold"/>
</dbReference>